<accession>A0A060UWE7</accession>
<name>A0A060UWE7_9PROT</name>
<proteinExistence type="predicted"/>
<comment type="caution">
    <text evidence="1">The sequence shown here is derived from an EMBL/GenBank/DDBJ whole genome shotgun (WGS) entry which is preliminary data.</text>
</comment>
<dbReference type="EMBL" id="CCCS020000045">
    <property type="protein sequence ID" value="CDQ11068.1"/>
    <property type="molecule type" value="Genomic_DNA"/>
</dbReference>
<evidence type="ECO:0000313" key="1">
    <source>
        <dbReference type="EMBL" id="CDQ11068.1"/>
    </source>
</evidence>
<dbReference type="AlphaFoldDB" id="A0A060UWE7"/>
<organism evidence="1">
    <name type="scientific">Acidithiobacillus ferrivorans</name>
    <dbReference type="NCBI Taxonomy" id="160808"/>
    <lineage>
        <taxon>Bacteria</taxon>
        <taxon>Pseudomonadati</taxon>
        <taxon>Pseudomonadota</taxon>
        <taxon>Acidithiobacillia</taxon>
        <taxon>Acidithiobacillales</taxon>
        <taxon>Acidithiobacillaceae</taxon>
        <taxon>Acidithiobacillus</taxon>
    </lineage>
</organism>
<reference evidence="1" key="1">
    <citation type="submission" date="2014-03" db="EMBL/GenBank/DDBJ databases">
        <authorList>
            <person name="Genoscope - CEA"/>
        </authorList>
    </citation>
    <scope>NUCLEOTIDE SEQUENCE [LARGE SCALE GENOMIC DNA]</scope>
    <source>
        <strain evidence="1">CF27</strain>
    </source>
</reference>
<gene>
    <name evidence="1" type="ORF">AFERRI_50033</name>
</gene>
<sequence>MIKTHITGNMTRGNDRIMINCQSRRQNTVIKRFHLGGGRTLRHSWRGQRQRNHYQSKHLRHNNSCSYMTAKSYQEKYTIMKPAMRPYSNTMTAFFITAASYTTALVGTLKDSKSDRVHTLKIS</sequence>
<protein>
    <submittedName>
        <fullName evidence="1">Uncharacterized protein</fullName>
    </submittedName>
</protein>
<reference evidence="1" key="2">
    <citation type="submission" date="2014-07" db="EMBL/GenBank/DDBJ databases">
        <title>Initial genome analysis of the psychrotolerant acidophile Acidithiobacillus ferrivorans CF27: insights into iron and sulfur oxidation pathways and into biofilm formation.</title>
        <authorList>
            <person name="Talla E."/>
            <person name="Hedrich S."/>
            <person name="Mangenot S."/>
            <person name="Ji B."/>
            <person name="Johnson D.B."/>
            <person name="Barbe V."/>
            <person name="Bonnefoy V."/>
        </authorList>
    </citation>
    <scope>NUCLEOTIDE SEQUENCE [LARGE SCALE GENOMIC DNA]</scope>
    <source>
        <strain evidence="1">CF27</strain>
    </source>
</reference>